<dbReference type="InterPro" id="IPR049522">
    <property type="entry name" value="ART-PolyVal_dom"/>
</dbReference>
<proteinExistence type="predicted"/>
<dbReference type="RefSeq" id="WP_138196220.1">
    <property type="nucleotide sequence ID" value="NZ_CAMCCI010000015.1"/>
</dbReference>
<dbReference type="Pfam" id="PF18760">
    <property type="entry name" value="ART-PolyVal"/>
    <property type="match status" value="1"/>
</dbReference>
<reference evidence="2 3" key="1">
    <citation type="journal article" date="2014" name="Genome Announc.">
        <title>Draft genome sequences of eight enterohepatic helicobacter species isolated from both laboratory and wild rodents.</title>
        <authorList>
            <person name="Sheh A."/>
            <person name="Shen Z."/>
            <person name="Fox J.G."/>
        </authorList>
    </citation>
    <scope>NUCLEOTIDE SEQUENCE [LARGE SCALE GENOMIC DNA]</scope>
    <source>
        <strain evidence="2 3">ATCC 49320</strain>
    </source>
</reference>
<dbReference type="Proteomes" id="UP000029857">
    <property type="component" value="Unassembled WGS sequence"/>
</dbReference>
<name>A0A4U8U8H7_9HELI</name>
<dbReference type="AlphaFoldDB" id="A0A4U8U8H7"/>
<evidence type="ECO:0000259" key="1">
    <source>
        <dbReference type="Pfam" id="PF18760"/>
    </source>
</evidence>
<gene>
    <name evidence="2" type="ORF">LS79_006435</name>
</gene>
<protein>
    <recommendedName>
        <fullName evidence="1">ART-PolyVal-like domain-containing protein</fullName>
    </recommendedName>
</protein>
<sequence>MFLCYSIVSSYIFGMYVVGHNGLPKVFYHGTRESIGNKEILTPKHTDDTGQNYPARFFSSSHNVALSYTKELPNSDNGIYKVFLNAKNPLVIDFQGKDFVDRK</sequence>
<comment type="caution">
    <text evidence="2">The sequence shown here is derived from an EMBL/GenBank/DDBJ whole genome shotgun (WGS) entry which is preliminary data.</text>
</comment>
<organism evidence="2 3">
    <name type="scientific">Helicobacter bilis</name>
    <dbReference type="NCBI Taxonomy" id="37372"/>
    <lineage>
        <taxon>Bacteria</taxon>
        <taxon>Pseudomonadati</taxon>
        <taxon>Campylobacterota</taxon>
        <taxon>Epsilonproteobacteria</taxon>
        <taxon>Campylobacterales</taxon>
        <taxon>Helicobacteraceae</taxon>
        <taxon>Helicobacter</taxon>
    </lineage>
</organism>
<dbReference type="EMBL" id="JRPJ02000020">
    <property type="protein sequence ID" value="TLE10244.1"/>
    <property type="molecule type" value="Genomic_DNA"/>
</dbReference>
<evidence type="ECO:0000313" key="3">
    <source>
        <dbReference type="Proteomes" id="UP000029857"/>
    </source>
</evidence>
<accession>A0A4U8U8H7</accession>
<feature type="domain" description="ART-PolyVal-like" evidence="1">
    <location>
        <begin position="20"/>
        <end position="93"/>
    </location>
</feature>
<evidence type="ECO:0000313" key="2">
    <source>
        <dbReference type="EMBL" id="TLE10244.1"/>
    </source>
</evidence>